<gene>
    <name evidence="2" type="ORF">FUAX_38310</name>
</gene>
<evidence type="ECO:0000256" key="1">
    <source>
        <dbReference type="SAM" id="MobiDB-lite"/>
    </source>
</evidence>
<feature type="compositionally biased region" description="Basic residues" evidence="1">
    <location>
        <begin position="1"/>
        <end position="10"/>
    </location>
</feature>
<dbReference type="KEGG" id="fax:FUAX_38310"/>
<evidence type="ECO:0000313" key="3">
    <source>
        <dbReference type="Proteomes" id="UP001348817"/>
    </source>
</evidence>
<evidence type="ECO:0000313" key="2">
    <source>
        <dbReference type="EMBL" id="BDD11399.1"/>
    </source>
</evidence>
<dbReference type="RefSeq" id="WP_338394899.1">
    <property type="nucleotide sequence ID" value="NZ_AP025315.1"/>
</dbReference>
<organism evidence="2 3">
    <name type="scientific">Fulvitalea axinellae</name>
    <dbReference type="NCBI Taxonomy" id="1182444"/>
    <lineage>
        <taxon>Bacteria</taxon>
        <taxon>Pseudomonadati</taxon>
        <taxon>Bacteroidota</taxon>
        <taxon>Cytophagia</taxon>
        <taxon>Cytophagales</taxon>
        <taxon>Persicobacteraceae</taxon>
        <taxon>Fulvitalea</taxon>
    </lineage>
</organism>
<sequence>MFYRTAHRTTRTNTPNEGAGRSRPVQALFSADQFSTAYGPDEVALEVARKDRSCVKEIVNLLKRYARSPLGPKTEDLDSRMRMLSKLREYTHEWFTKNPVREGDKPHKTAAMFSLMDEIQKEHEEMIALTIADRRDLWVPQYGSAAFRERASEDSKRYWRYLTEGHELFKINNFPGTDPTRGSVVGFRLRMLSAFARLLESEKGRALVGGLFTRYKQPVALCPDPSLKPSHNWTSTVPPGPEAKAMGMREDQRGILTLGMPPKCMDSDTLRHGEDWIAKLEAKTEESYRPRPASTKIPQATSPEGLELGNVKEFKHKEIDEWLDVDEGAKEIREGETYVEMPVFLRLAETLMNHLYFSGMWHSTEDMPPESSYANEPDLKAWGGIHAHRIGLGLNDLRKEYDISPAKWREFIPNFH</sequence>
<geneLocation type="plasmid" evidence="2 3">
    <name>pFA1</name>
</geneLocation>
<keyword evidence="2" id="KW-0614">Plasmid</keyword>
<protein>
    <submittedName>
        <fullName evidence="2">Uncharacterized protein</fullName>
    </submittedName>
</protein>
<dbReference type="EMBL" id="AP025315">
    <property type="protein sequence ID" value="BDD11399.1"/>
    <property type="molecule type" value="Genomic_DNA"/>
</dbReference>
<proteinExistence type="predicted"/>
<keyword evidence="3" id="KW-1185">Reference proteome</keyword>
<dbReference type="Proteomes" id="UP001348817">
    <property type="component" value="Plasmid pFA1"/>
</dbReference>
<feature type="region of interest" description="Disordered" evidence="1">
    <location>
        <begin position="1"/>
        <end position="23"/>
    </location>
</feature>
<name>A0AAU9CGT1_9BACT</name>
<reference evidence="2 3" key="1">
    <citation type="submission" date="2021-12" db="EMBL/GenBank/DDBJ databases">
        <title>Genome sequencing of bacteria with rrn-lacking chromosome and rrn-plasmid.</title>
        <authorList>
            <person name="Anda M."/>
            <person name="Iwasaki W."/>
        </authorList>
    </citation>
    <scope>NUCLEOTIDE SEQUENCE [LARGE SCALE GENOMIC DNA]</scope>
    <source>
        <strain evidence="2 3">DSM 100852</strain>
        <plasmid evidence="2 3">pFA1</plasmid>
    </source>
</reference>
<dbReference type="AlphaFoldDB" id="A0AAU9CGT1"/>
<accession>A0AAU9CGT1</accession>